<evidence type="ECO:0000256" key="1">
    <source>
        <dbReference type="SAM" id="MobiDB-lite"/>
    </source>
</evidence>
<comment type="caution">
    <text evidence="2">The sequence shown here is derived from an EMBL/GenBank/DDBJ whole genome shotgun (WGS) entry which is preliminary data.</text>
</comment>
<dbReference type="AlphaFoldDB" id="A0A4Z2ISH4"/>
<feature type="compositionally biased region" description="Polar residues" evidence="1">
    <location>
        <begin position="14"/>
        <end position="24"/>
    </location>
</feature>
<reference evidence="2 3" key="1">
    <citation type="submission" date="2019-03" db="EMBL/GenBank/DDBJ databases">
        <title>First draft genome of Liparis tanakae, snailfish: a comprehensive survey of snailfish specific genes.</title>
        <authorList>
            <person name="Kim W."/>
            <person name="Song I."/>
            <person name="Jeong J.-H."/>
            <person name="Kim D."/>
            <person name="Kim S."/>
            <person name="Ryu S."/>
            <person name="Song J.Y."/>
            <person name="Lee S.K."/>
        </authorList>
    </citation>
    <scope>NUCLEOTIDE SEQUENCE [LARGE SCALE GENOMIC DNA]</scope>
    <source>
        <tissue evidence="2">Muscle</tissue>
    </source>
</reference>
<feature type="compositionally biased region" description="Basic and acidic residues" evidence="1">
    <location>
        <begin position="1"/>
        <end position="13"/>
    </location>
</feature>
<name>A0A4Z2ISH4_9TELE</name>
<evidence type="ECO:0000313" key="2">
    <source>
        <dbReference type="EMBL" id="TNN80717.1"/>
    </source>
</evidence>
<gene>
    <name evidence="2" type="ORF">EYF80_009069</name>
</gene>
<feature type="region of interest" description="Disordered" evidence="1">
    <location>
        <begin position="1"/>
        <end position="68"/>
    </location>
</feature>
<protein>
    <submittedName>
        <fullName evidence="2">Uncharacterized protein</fullName>
    </submittedName>
</protein>
<evidence type="ECO:0000313" key="3">
    <source>
        <dbReference type="Proteomes" id="UP000314294"/>
    </source>
</evidence>
<organism evidence="2 3">
    <name type="scientific">Liparis tanakae</name>
    <name type="common">Tanaka's snailfish</name>
    <dbReference type="NCBI Taxonomy" id="230148"/>
    <lineage>
        <taxon>Eukaryota</taxon>
        <taxon>Metazoa</taxon>
        <taxon>Chordata</taxon>
        <taxon>Craniata</taxon>
        <taxon>Vertebrata</taxon>
        <taxon>Euteleostomi</taxon>
        <taxon>Actinopterygii</taxon>
        <taxon>Neopterygii</taxon>
        <taxon>Teleostei</taxon>
        <taxon>Neoteleostei</taxon>
        <taxon>Acanthomorphata</taxon>
        <taxon>Eupercaria</taxon>
        <taxon>Perciformes</taxon>
        <taxon>Cottioidei</taxon>
        <taxon>Cottales</taxon>
        <taxon>Liparidae</taxon>
        <taxon>Liparis</taxon>
    </lineage>
</organism>
<accession>A0A4Z2ISH4</accession>
<sequence length="68" mass="7635">MEEERRGWEEIKQKNSSNAGSPATQHRAAGQTRLKQHEQSVCRGANRANRRSSSTHDLKFPNSSSKNA</sequence>
<proteinExistence type="predicted"/>
<keyword evidence="3" id="KW-1185">Reference proteome</keyword>
<dbReference type="EMBL" id="SRLO01000052">
    <property type="protein sequence ID" value="TNN80717.1"/>
    <property type="molecule type" value="Genomic_DNA"/>
</dbReference>
<dbReference type="Proteomes" id="UP000314294">
    <property type="component" value="Unassembled WGS sequence"/>
</dbReference>